<proteinExistence type="predicted"/>
<name>A0A350H849_UNCW3</name>
<dbReference type="Proteomes" id="UP000264062">
    <property type="component" value="Unassembled WGS sequence"/>
</dbReference>
<organism evidence="1 2">
    <name type="scientific">candidate division WOR-3 bacterium</name>
    <dbReference type="NCBI Taxonomy" id="2052148"/>
    <lineage>
        <taxon>Bacteria</taxon>
        <taxon>Bacteria division WOR-3</taxon>
    </lineage>
</organism>
<accession>A0A350H849</accession>
<evidence type="ECO:0000313" key="1">
    <source>
        <dbReference type="EMBL" id="HAV91715.1"/>
    </source>
</evidence>
<protein>
    <submittedName>
        <fullName evidence="1">Uncharacterized protein</fullName>
    </submittedName>
</protein>
<dbReference type="AlphaFoldDB" id="A0A350H849"/>
<dbReference type="EMBL" id="DMZY01000027">
    <property type="protein sequence ID" value="HAV91715.1"/>
    <property type="molecule type" value="Genomic_DNA"/>
</dbReference>
<comment type="caution">
    <text evidence="1">The sequence shown here is derived from an EMBL/GenBank/DDBJ whole genome shotgun (WGS) entry which is preliminary data.</text>
</comment>
<sequence length="62" mass="7155">MERIYEDASETGFNEFYSLSLGLTYGFSEENQLSVYTKYLQERFVNGKSYIGIGLAFGFIIF</sequence>
<gene>
    <name evidence="1" type="ORF">DCW38_00835</name>
</gene>
<evidence type="ECO:0000313" key="2">
    <source>
        <dbReference type="Proteomes" id="UP000264062"/>
    </source>
</evidence>
<reference evidence="1 2" key="1">
    <citation type="journal article" date="2018" name="Nat. Biotechnol.">
        <title>A standardized bacterial taxonomy based on genome phylogeny substantially revises the tree of life.</title>
        <authorList>
            <person name="Parks D.H."/>
            <person name="Chuvochina M."/>
            <person name="Waite D.W."/>
            <person name="Rinke C."/>
            <person name="Skarshewski A."/>
            <person name="Chaumeil P.A."/>
            <person name="Hugenholtz P."/>
        </authorList>
    </citation>
    <scope>NUCLEOTIDE SEQUENCE [LARGE SCALE GENOMIC DNA]</scope>
    <source>
        <strain evidence="1">UBA9956</strain>
    </source>
</reference>